<evidence type="ECO:0000313" key="5">
    <source>
        <dbReference type="Proteomes" id="UP000675940"/>
    </source>
</evidence>
<keyword evidence="5" id="KW-1185">Reference proteome</keyword>
<dbReference type="EMBL" id="JAGISH010000004">
    <property type="protein sequence ID" value="MBP0482503.1"/>
    <property type="molecule type" value="Genomic_DNA"/>
</dbReference>
<dbReference type="InterPro" id="IPR050832">
    <property type="entry name" value="Bact_Acetyltransf"/>
</dbReference>
<evidence type="ECO:0000313" key="4">
    <source>
        <dbReference type="EMBL" id="MBP0482503.1"/>
    </source>
</evidence>
<dbReference type="CDD" id="cd04301">
    <property type="entry name" value="NAT_SF"/>
    <property type="match status" value="1"/>
</dbReference>
<gene>
    <name evidence="4" type="ORF">J5474_08375</name>
</gene>
<evidence type="ECO:0000256" key="2">
    <source>
        <dbReference type="ARBA" id="ARBA00023315"/>
    </source>
</evidence>
<keyword evidence="2" id="KW-0012">Acyltransferase</keyword>
<reference evidence="4" key="1">
    <citation type="submission" date="2021-03" db="EMBL/GenBank/DDBJ databases">
        <title>Sagittula salina sp. nov. strain M10.9X isolated from the marine waste.</title>
        <authorList>
            <person name="Satari L."/>
            <person name="Molina-Menor E."/>
            <person name="Vidal-Verdu A."/>
            <person name="Pascual J."/>
            <person name="Pereto J."/>
            <person name="Porcar M."/>
        </authorList>
    </citation>
    <scope>NUCLEOTIDE SEQUENCE</scope>
    <source>
        <strain evidence="4">M10.9X</strain>
    </source>
</reference>
<proteinExistence type="predicted"/>
<dbReference type="AlphaFoldDB" id="A0A940MMZ0"/>
<dbReference type="Proteomes" id="UP000675940">
    <property type="component" value="Unassembled WGS sequence"/>
</dbReference>
<dbReference type="PROSITE" id="PS51186">
    <property type="entry name" value="GNAT"/>
    <property type="match status" value="1"/>
</dbReference>
<evidence type="ECO:0000256" key="1">
    <source>
        <dbReference type="ARBA" id="ARBA00022679"/>
    </source>
</evidence>
<sequence>MHLDIIPAPFPAFEALVDTHVAFCDGTAPVESCHRLPVSALFAPEITVWGAFEDGALIGIGALKQLSAADGEIKSMHTLATARGKGAARAILCAIIDTARQRGLTALWLETGVHPDFAAARALYAAHEFVETVPFGDYVPDPHSTFMTLDLRAAVPDAETATETPA</sequence>
<dbReference type="InterPro" id="IPR000182">
    <property type="entry name" value="GNAT_dom"/>
</dbReference>
<name>A0A940MMZ0_9RHOB</name>
<dbReference type="SUPFAM" id="SSF55729">
    <property type="entry name" value="Acyl-CoA N-acyltransferases (Nat)"/>
    <property type="match status" value="1"/>
</dbReference>
<dbReference type="PANTHER" id="PTHR43877">
    <property type="entry name" value="AMINOALKYLPHOSPHONATE N-ACETYLTRANSFERASE-RELATED-RELATED"/>
    <property type="match status" value="1"/>
</dbReference>
<evidence type="ECO:0000259" key="3">
    <source>
        <dbReference type="PROSITE" id="PS51186"/>
    </source>
</evidence>
<dbReference type="Gene3D" id="3.40.630.30">
    <property type="match status" value="1"/>
</dbReference>
<accession>A0A940MMZ0</accession>
<feature type="domain" description="N-acetyltransferase" evidence="3">
    <location>
        <begin position="3"/>
        <end position="152"/>
    </location>
</feature>
<comment type="caution">
    <text evidence="4">The sequence shown here is derived from an EMBL/GenBank/DDBJ whole genome shotgun (WGS) entry which is preliminary data.</text>
</comment>
<dbReference type="PANTHER" id="PTHR43877:SF5">
    <property type="entry name" value="BLL8307 PROTEIN"/>
    <property type="match status" value="1"/>
</dbReference>
<dbReference type="RefSeq" id="WP_209360394.1">
    <property type="nucleotide sequence ID" value="NZ_JAGISH010000004.1"/>
</dbReference>
<dbReference type="GO" id="GO:0016747">
    <property type="term" value="F:acyltransferase activity, transferring groups other than amino-acyl groups"/>
    <property type="evidence" value="ECO:0007669"/>
    <property type="project" value="InterPro"/>
</dbReference>
<keyword evidence="1" id="KW-0808">Transferase</keyword>
<organism evidence="4 5">
    <name type="scientific">Sagittula salina</name>
    <dbReference type="NCBI Taxonomy" id="2820268"/>
    <lineage>
        <taxon>Bacteria</taxon>
        <taxon>Pseudomonadati</taxon>
        <taxon>Pseudomonadota</taxon>
        <taxon>Alphaproteobacteria</taxon>
        <taxon>Rhodobacterales</taxon>
        <taxon>Roseobacteraceae</taxon>
        <taxon>Sagittula</taxon>
    </lineage>
</organism>
<dbReference type="Pfam" id="PF00583">
    <property type="entry name" value="Acetyltransf_1"/>
    <property type="match status" value="1"/>
</dbReference>
<protein>
    <submittedName>
        <fullName evidence="4">GNAT family N-acetyltransferase</fullName>
    </submittedName>
</protein>
<dbReference type="InterPro" id="IPR016181">
    <property type="entry name" value="Acyl_CoA_acyltransferase"/>
</dbReference>